<organism evidence="10 11">
    <name type="scientific">Bordetella genomosp. 4</name>
    <dbReference type="NCBI Taxonomy" id="463044"/>
    <lineage>
        <taxon>Bacteria</taxon>
        <taxon>Pseudomonadati</taxon>
        <taxon>Pseudomonadota</taxon>
        <taxon>Betaproteobacteria</taxon>
        <taxon>Burkholderiales</taxon>
        <taxon>Alcaligenaceae</taxon>
        <taxon>Bordetella</taxon>
    </lineage>
</organism>
<dbReference type="GO" id="GO:0004084">
    <property type="term" value="F:branched-chain-amino-acid transaminase activity"/>
    <property type="evidence" value="ECO:0007669"/>
    <property type="project" value="UniProtKB-EC"/>
</dbReference>
<comment type="function">
    <text evidence="1">Acts on leucine, isoleucine and valine.</text>
</comment>
<dbReference type="Pfam" id="PF01063">
    <property type="entry name" value="Aminotran_4"/>
    <property type="match status" value="1"/>
</dbReference>
<dbReference type="InterPro" id="IPR001544">
    <property type="entry name" value="Aminotrans_IV"/>
</dbReference>
<dbReference type="Gene3D" id="3.30.470.10">
    <property type="match status" value="1"/>
</dbReference>
<gene>
    <name evidence="10" type="ORF">CAL20_04955</name>
</gene>
<comment type="pathway">
    <text evidence="4">Amino-acid biosynthesis; L-leucine biosynthesis; L-leucine from 3-methyl-2-oxobutanoate: step 4/4.</text>
</comment>
<sequence length="211" mass="23604">MSAELIETMLVDAEGNIPLLPRHLARLEASCAALDYPWAGELEIERALYSALSMVTTPGAHRLRLLVSRTGHRTVQTALLPALSGVQHIMLSDEVLDADEPLLRYKTTYRPWYTEATSWLAAHPDVFDLLYLNQHGELCEGSRSNVYLLIRGVWYTPPTSSGCLPGVQRAELLDRESVHERTLTAQDLHEAEGIRLSNALRGWFDVTLRSA</sequence>
<evidence type="ECO:0000256" key="1">
    <source>
        <dbReference type="ARBA" id="ARBA00003109"/>
    </source>
</evidence>
<evidence type="ECO:0000256" key="7">
    <source>
        <dbReference type="ARBA" id="ARBA00048212"/>
    </source>
</evidence>
<keyword evidence="10" id="KW-0032">Aminotransferase</keyword>
<evidence type="ECO:0000256" key="4">
    <source>
        <dbReference type="ARBA" id="ARBA00005072"/>
    </source>
</evidence>
<dbReference type="AlphaFoldDB" id="A0A261UBW2"/>
<dbReference type="EMBL" id="NEVQ01000007">
    <property type="protein sequence ID" value="OZI59409.1"/>
    <property type="molecule type" value="Genomic_DNA"/>
</dbReference>
<dbReference type="OrthoDB" id="9805628at2"/>
<dbReference type="InterPro" id="IPR043131">
    <property type="entry name" value="BCAT-like_N"/>
</dbReference>
<name>A0A261UBW2_9BORD</name>
<evidence type="ECO:0000256" key="9">
    <source>
        <dbReference type="ARBA" id="ARBA00049229"/>
    </source>
</evidence>
<evidence type="ECO:0000256" key="6">
    <source>
        <dbReference type="ARBA" id="ARBA00013053"/>
    </source>
</evidence>
<dbReference type="GO" id="GO:0046394">
    <property type="term" value="P:carboxylic acid biosynthetic process"/>
    <property type="evidence" value="ECO:0007669"/>
    <property type="project" value="UniProtKB-ARBA"/>
</dbReference>
<dbReference type="InterPro" id="IPR043132">
    <property type="entry name" value="BCAT-like_C"/>
</dbReference>
<accession>A0A261UBW2</accession>
<comment type="pathway">
    <text evidence="3">Amino-acid biosynthesis; L-valine biosynthesis; L-valine from pyruvate: step 4/4.</text>
</comment>
<dbReference type="PANTHER" id="PTHR42743">
    <property type="entry name" value="AMINO-ACID AMINOTRANSFERASE"/>
    <property type="match status" value="1"/>
</dbReference>
<dbReference type="Proteomes" id="UP000216885">
    <property type="component" value="Unassembled WGS sequence"/>
</dbReference>
<evidence type="ECO:0000256" key="3">
    <source>
        <dbReference type="ARBA" id="ARBA00004931"/>
    </source>
</evidence>
<evidence type="ECO:0000313" key="11">
    <source>
        <dbReference type="Proteomes" id="UP000216885"/>
    </source>
</evidence>
<comment type="caution">
    <text evidence="10">The sequence shown here is derived from an EMBL/GenBank/DDBJ whole genome shotgun (WGS) entry which is preliminary data.</text>
</comment>
<comment type="catalytic activity">
    <reaction evidence="9">
        <text>L-leucine + 2-oxoglutarate = 4-methyl-2-oxopentanoate + L-glutamate</text>
        <dbReference type="Rhea" id="RHEA:18321"/>
        <dbReference type="ChEBI" id="CHEBI:16810"/>
        <dbReference type="ChEBI" id="CHEBI:17865"/>
        <dbReference type="ChEBI" id="CHEBI:29985"/>
        <dbReference type="ChEBI" id="CHEBI:57427"/>
        <dbReference type="EC" id="2.6.1.42"/>
    </reaction>
</comment>
<keyword evidence="10" id="KW-0808">Transferase</keyword>
<protein>
    <recommendedName>
        <fullName evidence="6">branched-chain-amino-acid transaminase</fullName>
        <ecNumber evidence="6">2.6.1.42</ecNumber>
    </recommendedName>
</protein>
<dbReference type="EC" id="2.6.1.42" evidence="6"/>
<dbReference type="NCBIfam" id="NF005727">
    <property type="entry name" value="PRK07546.1-1"/>
    <property type="match status" value="1"/>
</dbReference>
<comment type="similarity">
    <text evidence="5">Belongs to the class-IV pyridoxal-phosphate-dependent aminotransferase family.</text>
</comment>
<evidence type="ECO:0000256" key="8">
    <source>
        <dbReference type="ARBA" id="ARBA00048798"/>
    </source>
</evidence>
<comment type="catalytic activity">
    <reaction evidence="8">
        <text>L-isoleucine + 2-oxoglutarate = (S)-3-methyl-2-oxopentanoate + L-glutamate</text>
        <dbReference type="Rhea" id="RHEA:24801"/>
        <dbReference type="ChEBI" id="CHEBI:16810"/>
        <dbReference type="ChEBI" id="CHEBI:29985"/>
        <dbReference type="ChEBI" id="CHEBI:35146"/>
        <dbReference type="ChEBI" id="CHEBI:58045"/>
        <dbReference type="EC" id="2.6.1.42"/>
    </reaction>
</comment>
<comment type="catalytic activity">
    <reaction evidence="7">
        <text>L-valine + 2-oxoglutarate = 3-methyl-2-oxobutanoate + L-glutamate</text>
        <dbReference type="Rhea" id="RHEA:24813"/>
        <dbReference type="ChEBI" id="CHEBI:11851"/>
        <dbReference type="ChEBI" id="CHEBI:16810"/>
        <dbReference type="ChEBI" id="CHEBI:29985"/>
        <dbReference type="ChEBI" id="CHEBI:57762"/>
        <dbReference type="EC" id="2.6.1.42"/>
    </reaction>
</comment>
<proteinExistence type="inferred from homology"/>
<dbReference type="RefSeq" id="WP_094819972.1">
    <property type="nucleotide sequence ID" value="NZ_NEVO01000004.1"/>
</dbReference>
<evidence type="ECO:0000313" key="10">
    <source>
        <dbReference type="EMBL" id="OZI59409.1"/>
    </source>
</evidence>
<dbReference type="SUPFAM" id="SSF56752">
    <property type="entry name" value="D-aminoacid aminotransferase-like PLP-dependent enzymes"/>
    <property type="match status" value="1"/>
</dbReference>
<dbReference type="InterPro" id="IPR050571">
    <property type="entry name" value="Class-IV_PLP-Dep_Aminotrnsfr"/>
</dbReference>
<keyword evidence="11" id="KW-1185">Reference proteome</keyword>
<evidence type="ECO:0000256" key="2">
    <source>
        <dbReference type="ARBA" id="ARBA00004824"/>
    </source>
</evidence>
<reference evidence="10 11" key="1">
    <citation type="submission" date="2017-05" db="EMBL/GenBank/DDBJ databases">
        <title>Complete and WGS of Bordetella genogroups.</title>
        <authorList>
            <person name="Spilker T."/>
            <person name="LiPuma J."/>
        </authorList>
    </citation>
    <scope>NUCLEOTIDE SEQUENCE [LARGE SCALE GENOMIC DNA]</scope>
    <source>
        <strain evidence="10 11">AU9919</strain>
    </source>
</reference>
<evidence type="ECO:0000256" key="5">
    <source>
        <dbReference type="ARBA" id="ARBA00009320"/>
    </source>
</evidence>
<dbReference type="InterPro" id="IPR036038">
    <property type="entry name" value="Aminotransferase-like"/>
</dbReference>
<comment type="pathway">
    <text evidence="2">Amino-acid biosynthesis; L-isoleucine biosynthesis; L-isoleucine from 2-oxobutanoate: step 4/4.</text>
</comment>
<dbReference type="Gene3D" id="3.20.10.10">
    <property type="entry name" value="D-amino Acid Aminotransferase, subunit A, domain 2"/>
    <property type="match status" value="1"/>
</dbReference>
<dbReference type="PANTHER" id="PTHR42743:SF11">
    <property type="entry name" value="AMINODEOXYCHORISMATE LYASE"/>
    <property type="match status" value="1"/>
</dbReference>